<accession>A0A543PYH4</accession>
<evidence type="ECO:0000313" key="3">
    <source>
        <dbReference type="Proteomes" id="UP000315403"/>
    </source>
</evidence>
<sequence length="50" mass="6011">MFFFLFFINCIQKKLQYVMRASVYWQSLILLIIPMLRMAPGWRGNQAVRA</sequence>
<evidence type="ECO:0000313" key="2">
    <source>
        <dbReference type="EMBL" id="TQN49133.1"/>
    </source>
</evidence>
<reference evidence="2 3" key="1">
    <citation type="submission" date="2019-03" db="EMBL/GenBank/DDBJ databases">
        <title>New insights into Acidothiobacillus thiooxidans sulfur metabolism through coupled gene expression, solution geochemistry, microscopy and spectroscopy analyses.</title>
        <authorList>
            <person name="Camacho D."/>
            <person name="Frazao R."/>
            <person name="Fouillen A."/>
            <person name="Nanci A."/>
            <person name="Lang B.F."/>
            <person name="Apte S.C."/>
            <person name="Baron C."/>
            <person name="Warren L.A."/>
        </authorList>
    </citation>
    <scope>NUCLEOTIDE SEQUENCE [LARGE SCALE GENOMIC DNA]</scope>
    <source>
        <strain evidence="2 3">ATCC 19377</strain>
    </source>
</reference>
<gene>
    <name evidence="2" type="ORF">DLNHIDIE_03551</name>
</gene>
<protein>
    <submittedName>
        <fullName evidence="2">Uncharacterized protein</fullName>
    </submittedName>
</protein>
<name>A0A543PYH4_ACITH</name>
<dbReference type="Proteomes" id="UP000315403">
    <property type="component" value="Unassembled WGS sequence"/>
</dbReference>
<keyword evidence="1" id="KW-1133">Transmembrane helix</keyword>
<comment type="caution">
    <text evidence="2">The sequence shown here is derived from an EMBL/GenBank/DDBJ whole genome shotgun (WGS) entry which is preliminary data.</text>
</comment>
<dbReference type="AlphaFoldDB" id="A0A543PYH4"/>
<feature type="transmembrane region" description="Helical" evidence="1">
    <location>
        <begin position="21"/>
        <end position="39"/>
    </location>
</feature>
<keyword evidence="1" id="KW-0812">Transmembrane</keyword>
<dbReference type="EMBL" id="SZUV01000017">
    <property type="protein sequence ID" value="TQN49133.1"/>
    <property type="molecule type" value="Genomic_DNA"/>
</dbReference>
<proteinExistence type="predicted"/>
<keyword evidence="1" id="KW-0472">Membrane</keyword>
<evidence type="ECO:0000256" key="1">
    <source>
        <dbReference type="SAM" id="Phobius"/>
    </source>
</evidence>
<organism evidence="2 3">
    <name type="scientific">Acidithiobacillus thiooxidans ATCC 19377</name>
    <dbReference type="NCBI Taxonomy" id="637390"/>
    <lineage>
        <taxon>Bacteria</taxon>
        <taxon>Pseudomonadati</taxon>
        <taxon>Pseudomonadota</taxon>
        <taxon>Acidithiobacillia</taxon>
        <taxon>Acidithiobacillales</taxon>
        <taxon>Acidithiobacillaceae</taxon>
        <taxon>Acidithiobacillus</taxon>
    </lineage>
</organism>